<gene>
    <name evidence="10" type="ORF">ISF_07514</name>
</gene>
<comment type="similarity">
    <text evidence="1 6">Belongs to the peptidase A1 family.</text>
</comment>
<keyword evidence="8" id="KW-0732">Signal</keyword>
<reference evidence="10 11" key="1">
    <citation type="journal article" date="2016" name="Genome Biol. Evol.">
        <title>Divergent and convergent evolution of fungal pathogenicity.</title>
        <authorList>
            <person name="Shang Y."/>
            <person name="Xiao G."/>
            <person name="Zheng P."/>
            <person name="Cen K."/>
            <person name="Zhan S."/>
            <person name="Wang C."/>
        </authorList>
    </citation>
    <scope>NUCLEOTIDE SEQUENCE [LARGE SCALE GENOMIC DNA]</scope>
    <source>
        <strain evidence="10 11">ARSEF 2679</strain>
    </source>
</reference>
<dbReference type="PROSITE" id="PS00141">
    <property type="entry name" value="ASP_PROTEASE"/>
    <property type="match status" value="1"/>
</dbReference>
<proteinExistence type="inferred from homology"/>
<organism evidence="10 11">
    <name type="scientific">Cordyceps fumosorosea (strain ARSEF 2679)</name>
    <name type="common">Isaria fumosorosea</name>
    <dbReference type="NCBI Taxonomy" id="1081104"/>
    <lineage>
        <taxon>Eukaryota</taxon>
        <taxon>Fungi</taxon>
        <taxon>Dikarya</taxon>
        <taxon>Ascomycota</taxon>
        <taxon>Pezizomycotina</taxon>
        <taxon>Sordariomycetes</taxon>
        <taxon>Hypocreomycetidae</taxon>
        <taxon>Hypocreales</taxon>
        <taxon>Cordycipitaceae</taxon>
        <taxon>Cordyceps</taxon>
    </lineage>
</organism>
<dbReference type="FunFam" id="2.40.70.10:FF:000026">
    <property type="entry name" value="Endothiapepsin"/>
    <property type="match status" value="1"/>
</dbReference>
<evidence type="ECO:0000256" key="2">
    <source>
        <dbReference type="ARBA" id="ARBA00022670"/>
    </source>
</evidence>
<dbReference type="PANTHER" id="PTHR47966:SF2">
    <property type="entry name" value="ASPERGILLOPEPSIN-1-RELATED"/>
    <property type="match status" value="1"/>
</dbReference>
<evidence type="ECO:0000256" key="7">
    <source>
        <dbReference type="SAM" id="MobiDB-lite"/>
    </source>
</evidence>
<protein>
    <submittedName>
        <fullName evidence="10">Endothiapepsin</fullName>
    </submittedName>
</protein>
<dbReference type="Proteomes" id="UP000076744">
    <property type="component" value="Unassembled WGS sequence"/>
</dbReference>
<evidence type="ECO:0000256" key="4">
    <source>
        <dbReference type="ARBA" id="ARBA00022801"/>
    </source>
</evidence>
<dbReference type="PRINTS" id="PR00792">
    <property type="entry name" value="PEPSIN"/>
</dbReference>
<dbReference type="OrthoDB" id="2747330at2759"/>
<feature type="active site" evidence="5">
    <location>
        <position position="114"/>
    </location>
</feature>
<dbReference type="PANTHER" id="PTHR47966">
    <property type="entry name" value="BETA-SITE APP-CLEAVING ENZYME, ISOFORM A-RELATED"/>
    <property type="match status" value="1"/>
</dbReference>
<feature type="signal peptide" evidence="8">
    <location>
        <begin position="1"/>
        <end position="21"/>
    </location>
</feature>
<keyword evidence="4 6" id="KW-0378">Hydrolase</keyword>
<keyword evidence="3 6" id="KW-0064">Aspartyl protease</keyword>
<dbReference type="InterPro" id="IPR021109">
    <property type="entry name" value="Peptidase_aspartic_dom_sf"/>
</dbReference>
<feature type="region of interest" description="Disordered" evidence="7">
    <location>
        <begin position="130"/>
        <end position="150"/>
    </location>
</feature>
<dbReference type="InterPro" id="IPR001969">
    <property type="entry name" value="Aspartic_peptidase_AS"/>
</dbReference>
<dbReference type="GO" id="GO:0004190">
    <property type="term" value="F:aspartic-type endopeptidase activity"/>
    <property type="evidence" value="ECO:0007669"/>
    <property type="project" value="UniProtKB-KW"/>
</dbReference>
<keyword evidence="11" id="KW-1185">Reference proteome</keyword>
<evidence type="ECO:0000256" key="1">
    <source>
        <dbReference type="ARBA" id="ARBA00007447"/>
    </source>
</evidence>
<dbReference type="InterPro" id="IPR034163">
    <property type="entry name" value="Aspergillopepsin-like_cat_dom"/>
</dbReference>
<dbReference type="RefSeq" id="XP_018701713.1">
    <property type="nucleotide sequence ID" value="XM_018851117.1"/>
</dbReference>
<feature type="active site" evidence="5">
    <location>
        <position position="285"/>
    </location>
</feature>
<keyword evidence="2 6" id="KW-0645">Protease</keyword>
<dbReference type="PROSITE" id="PS51767">
    <property type="entry name" value="PEPTIDASE_A1"/>
    <property type="match status" value="1"/>
</dbReference>
<dbReference type="GeneID" id="30023806"/>
<dbReference type="AlphaFoldDB" id="A0A167PA24"/>
<evidence type="ECO:0000256" key="8">
    <source>
        <dbReference type="SAM" id="SignalP"/>
    </source>
</evidence>
<dbReference type="EMBL" id="AZHB01000022">
    <property type="protein sequence ID" value="OAA56446.1"/>
    <property type="molecule type" value="Genomic_DNA"/>
</dbReference>
<feature type="compositionally biased region" description="Polar residues" evidence="7">
    <location>
        <begin position="139"/>
        <end position="150"/>
    </location>
</feature>
<evidence type="ECO:0000256" key="5">
    <source>
        <dbReference type="PIRSR" id="PIRSR601461-1"/>
    </source>
</evidence>
<dbReference type="Gene3D" id="2.40.70.10">
    <property type="entry name" value="Acid Proteases"/>
    <property type="match status" value="2"/>
</dbReference>
<name>A0A167PA24_CORFA</name>
<comment type="caution">
    <text evidence="10">The sequence shown here is derived from an EMBL/GenBank/DDBJ whole genome shotgun (WGS) entry which is preliminary data.</text>
</comment>
<feature type="chain" id="PRO_5007891088" evidence="8">
    <location>
        <begin position="22"/>
        <end position="392"/>
    </location>
</feature>
<evidence type="ECO:0000256" key="6">
    <source>
        <dbReference type="RuleBase" id="RU000454"/>
    </source>
</evidence>
<evidence type="ECO:0000259" key="9">
    <source>
        <dbReference type="PROSITE" id="PS51767"/>
    </source>
</evidence>
<evidence type="ECO:0000313" key="11">
    <source>
        <dbReference type="Proteomes" id="UP000076744"/>
    </source>
</evidence>
<dbReference type="Pfam" id="PF00026">
    <property type="entry name" value="Asp"/>
    <property type="match status" value="1"/>
</dbReference>
<dbReference type="GO" id="GO:0006508">
    <property type="term" value="P:proteolysis"/>
    <property type="evidence" value="ECO:0007669"/>
    <property type="project" value="UniProtKB-KW"/>
</dbReference>
<feature type="domain" description="Peptidase A1" evidence="9">
    <location>
        <begin position="96"/>
        <end position="390"/>
    </location>
</feature>
<accession>A0A167PA24</accession>
<dbReference type="SUPFAM" id="SSF50630">
    <property type="entry name" value="Acid proteases"/>
    <property type="match status" value="1"/>
</dbReference>
<dbReference type="InterPro" id="IPR033121">
    <property type="entry name" value="PEPTIDASE_A1"/>
</dbReference>
<dbReference type="CDD" id="cd06097">
    <property type="entry name" value="Aspergillopepsin_like"/>
    <property type="match status" value="1"/>
</dbReference>
<evidence type="ECO:0000256" key="3">
    <source>
        <dbReference type="ARBA" id="ARBA00022750"/>
    </source>
</evidence>
<dbReference type="STRING" id="1081104.A0A167PA24"/>
<evidence type="ECO:0000313" key="10">
    <source>
        <dbReference type="EMBL" id="OAA56446.1"/>
    </source>
</evidence>
<sequence>MQLSNFGSWFVALLSASMAAGAALPKTKVGVVEFKQTRSDKFVSRNGPLALARAYSKYGVPVPDSLRQAAQATSQSHAKRATGTAVANSDQGDLEYLVQVSIGTPAQNLNLDFDTGSADLWVFSTETPNPGSHNLYDPSRSSTAQKQSGETWSIQYADGSGSSGDVYTDSVTVGGLTVAQQAVESAQQVSSQFASGDSDGLLGLSFSSLNTVTPDRASTWFDNVQSQLDSPLFVADLRHDTAGSYVFGGIPSGASNILYTPVDSSRGWWGFSSSVGGSSVSGIADTGTTLLLLDDSIVSAYYQQVSGAVNDSQQGGWVFDCGAQLPSLAFTVGDGQITIDGSLLNYAAQGSQCYGGLQSNGGNGLSIFGDIALKAAYVVFDAGNNQLGWAQK</sequence>
<dbReference type="InterPro" id="IPR001461">
    <property type="entry name" value="Aspartic_peptidase_A1"/>
</dbReference>